<dbReference type="PROSITE" id="PS00932">
    <property type="entry name" value="MOLYBDOPTERIN_PROK_3"/>
    <property type="match status" value="1"/>
</dbReference>
<evidence type="ECO:0000256" key="4">
    <source>
        <dbReference type="ARBA" id="ARBA00023014"/>
    </source>
</evidence>
<feature type="domain" description="Molybdopterin dinucleotide-binding" evidence="6">
    <location>
        <begin position="424"/>
        <end position="530"/>
    </location>
</feature>
<proteinExistence type="predicted"/>
<sequence>MAAAFGSGAMTNSFSDFSKARMILVIGSNMTEAHPVAAAAVKRALGNGAQMIVIDPRRTDLAKLAKIHLPLKVGSDIALINGLMNVLITEDLYDRNYVNSCTVGFEELKQKVMEYSPERAAQISGIDADTIRKTARTLASIKPAMLIYTLGITEHTCGVNNVLSCANLQMLLGNVGFECGGVNPLRGQNNVQGACDMGALPNVFPGYQKVESPEMRAKYEAAWKVKLPEKNGMMMPRMMDGLVDGKIKFFYVFGENLANTEPDIHHIEHCLSSAEFMVCQDIFPTETTRFAHVILPAAAWSENDGTFTNSERRVSRVRTVKEPPGVSKPNWWIFKEIAKRMGQDWESDSAQELWDNEISVLAPQLTGIKYSRIEEDGLQWPVPTLDHMGTLTLHKDGCFTCGLGNLTPVEWTPPAEVADAQYPFVLSTGRRLYHYHTRTQTGHTKGLNELLGEETADISFADAERLGIKNGEKVRVKSRRGEVIVKAKVTDQVPAGMVWMAFHFREGNANWLTNPAFDPVSMTAEYKACAVAVEKV</sequence>
<evidence type="ECO:0000259" key="5">
    <source>
        <dbReference type="Pfam" id="PF00384"/>
    </source>
</evidence>
<dbReference type="Gene3D" id="2.40.40.20">
    <property type="match status" value="1"/>
</dbReference>
<keyword evidence="2" id="KW-0560">Oxidoreductase</keyword>
<dbReference type="PANTHER" id="PTHR43105">
    <property type="entry name" value="RESPIRATORY NITRATE REDUCTASE"/>
    <property type="match status" value="1"/>
</dbReference>
<keyword evidence="3" id="KW-0408">Iron</keyword>
<evidence type="ECO:0000259" key="6">
    <source>
        <dbReference type="Pfam" id="PF01568"/>
    </source>
</evidence>
<dbReference type="EMBL" id="FR695879">
    <property type="protein sequence ID" value="CBX31783.1"/>
    <property type="molecule type" value="Genomic_DNA"/>
</dbReference>
<dbReference type="InterPro" id="IPR009010">
    <property type="entry name" value="Asp_de-COase-like_dom_sf"/>
</dbReference>
<dbReference type="Pfam" id="PF00384">
    <property type="entry name" value="Molybdopterin"/>
    <property type="match status" value="1"/>
</dbReference>
<dbReference type="InterPro" id="IPR006657">
    <property type="entry name" value="MoPterin_dinucl-bd_dom"/>
</dbReference>
<dbReference type="GO" id="GO:0043546">
    <property type="term" value="F:molybdopterin cofactor binding"/>
    <property type="evidence" value="ECO:0007669"/>
    <property type="project" value="InterPro"/>
</dbReference>
<dbReference type="SUPFAM" id="SSF53706">
    <property type="entry name" value="Formate dehydrogenase/DMSO reductase, domains 1-3"/>
    <property type="match status" value="1"/>
</dbReference>
<accession>E1YMI9</accession>
<dbReference type="Pfam" id="PF01568">
    <property type="entry name" value="Molydop_binding"/>
    <property type="match status" value="1"/>
</dbReference>
<dbReference type="SUPFAM" id="SSF50692">
    <property type="entry name" value="ADC-like"/>
    <property type="match status" value="1"/>
</dbReference>
<dbReference type="AlphaFoldDB" id="E1YMI9"/>
<keyword evidence="1" id="KW-0479">Metal-binding</keyword>
<dbReference type="InterPro" id="IPR006656">
    <property type="entry name" value="Mopterin_OxRdtase"/>
</dbReference>
<dbReference type="CDD" id="cd02790">
    <property type="entry name" value="MopB_CT_Formate-Dh_H"/>
    <property type="match status" value="1"/>
</dbReference>
<evidence type="ECO:0000256" key="1">
    <source>
        <dbReference type="ARBA" id="ARBA00022723"/>
    </source>
</evidence>
<dbReference type="GO" id="GO:0046872">
    <property type="term" value="F:metal ion binding"/>
    <property type="evidence" value="ECO:0007669"/>
    <property type="project" value="UniProtKB-KW"/>
</dbReference>
<dbReference type="InterPro" id="IPR050123">
    <property type="entry name" value="Prok_molybdopt-oxidoreductase"/>
</dbReference>
<protein>
    <submittedName>
        <fullName evidence="7">Formate dehydrogenase subunit alpha</fullName>
    </submittedName>
</protein>
<reference evidence="7" key="1">
    <citation type="journal article" date="2011" name="Environ. Microbiol.">
        <title>Genomic insights into the metabolic potential of the polycyclic aromatic hydrocarbon degrading sulfate-reducing Deltaproteobacterium N47.</title>
        <authorList>
            <person name="Bergmann F."/>
            <person name="Selesi D."/>
            <person name="Weinmaier T."/>
            <person name="Tischler P."/>
            <person name="Rattei T."/>
            <person name="Meckenstock R.U."/>
        </authorList>
    </citation>
    <scope>NUCLEOTIDE SEQUENCE</scope>
</reference>
<dbReference type="Gene3D" id="3.40.228.10">
    <property type="entry name" value="Dimethylsulfoxide Reductase, domain 2"/>
    <property type="match status" value="1"/>
</dbReference>
<dbReference type="GO" id="GO:0016020">
    <property type="term" value="C:membrane"/>
    <property type="evidence" value="ECO:0007669"/>
    <property type="project" value="TreeGrafter"/>
</dbReference>
<evidence type="ECO:0000256" key="2">
    <source>
        <dbReference type="ARBA" id="ARBA00023002"/>
    </source>
</evidence>
<dbReference type="PANTHER" id="PTHR43105:SF14">
    <property type="entry name" value="FORMATE DEHYDROGENASE H"/>
    <property type="match status" value="1"/>
</dbReference>
<gene>
    <name evidence="7" type="ORF">N47_N26080</name>
</gene>
<dbReference type="GO" id="GO:0022904">
    <property type="term" value="P:respiratory electron transport chain"/>
    <property type="evidence" value="ECO:0007669"/>
    <property type="project" value="TreeGrafter"/>
</dbReference>
<dbReference type="GO" id="GO:0051536">
    <property type="term" value="F:iron-sulfur cluster binding"/>
    <property type="evidence" value="ECO:0007669"/>
    <property type="project" value="UniProtKB-KW"/>
</dbReference>
<evidence type="ECO:0000256" key="3">
    <source>
        <dbReference type="ARBA" id="ARBA00023004"/>
    </source>
</evidence>
<name>E1YMI9_9BACT</name>
<evidence type="ECO:0000313" key="7">
    <source>
        <dbReference type="EMBL" id="CBX31783.1"/>
    </source>
</evidence>
<dbReference type="InterPro" id="IPR041925">
    <property type="entry name" value="CT_Formate-Dh_H"/>
</dbReference>
<organism evidence="7">
    <name type="scientific">uncultured Desulfobacterium sp</name>
    <dbReference type="NCBI Taxonomy" id="201089"/>
    <lineage>
        <taxon>Bacteria</taxon>
        <taxon>Pseudomonadati</taxon>
        <taxon>Thermodesulfobacteriota</taxon>
        <taxon>Desulfobacteria</taxon>
        <taxon>Desulfobacterales</taxon>
        <taxon>Desulfobacteriaceae</taxon>
        <taxon>Desulfobacterium</taxon>
        <taxon>environmental samples</taxon>
    </lineage>
</organism>
<dbReference type="InterPro" id="IPR006655">
    <property type="entry name" value="Mopterin_OxRdtase_prok_CS"/>
</dbReference>
<dbReference type="Gene3D" id="3.40.50.740">
    <property type="match status" value="1"/>
</dbReference>
<keyword evidence="4" id="KW-0411">Iron-sulfur</keyword>
<feature type="domain" description="Molybdopterin oxidoreductase" evidence="5">
    <location>
        <begin position="9"/>
        <end position="340"/>
    </location>
</feature>
<dbReference type="GO" id="GO:0003954">
    <property type="term" value="F:NADH dehydrogenase activity"/>
    <property type="evidence" value="ECO:0007669"/>
    <property type="project" value="TreeGrafter"/>
</dbReference>